<keyword evidence="3" id="KW-1185">Reference proteome</keyword>
<dbReference type="InterPro" id="IPR036047">
    <property type="entry name" value="F-box-like_dom_sf"/>
</dbReference>
<comment type="caution">
    <text evidence="2">The sequence shown here is derived from an EMBL/GenBank/DDBJ whole genome shotgun (WGS) entry which is preliminary data.</text>
</comment>
<protein>
    <recommendedName>
        <fullName evidence="1">F-box domain-containing protein</fullName>
    </recommendedName>
</protein>
<dbReference type="SUPFAM" id="SSF81383">
    <property type="entry name" value="F-box domain"/>
    <property type="match status" value="1"/>
</dbReference>
<sequence length="440" mass="50803">MADSSPETRRKIDSLWPEILKRVPAKQLGICMCVSKKWNSLISSQTFISSHTNFISQTHQKSPNLFIIRTFSKQNPQKNPKESYLICSETLKTLTKKTFICPFKTKSGLQFRMVGSVNGVIFLSDDYFGNTYTYILWNPLVNCFIQLPKPRVCFKAIGPYMNVFGVGYDCLRDDYKVIRVVYPQRNDGLDEIPPLAELYSVKDGKWRSVSAENVGFCTIDLDWSVCFLRGSVHWVAYERFGVEKEWSHKSNLLLLFNVEKERFQIMRLPLELRDVCPSSLMVSECQGMLCVTHCVLVDNMLTGELVEFNLWVKKEYNHLSSWSKFVSVDVRGRLHQFVHLRKNGELIVSSKDNELLSYDPETKNAVVLAQGCPSLYDACSFVETLAFLNKDCKKMRSFLPEDNESDSSDDELLSPAKVEWANMGRFCAYMNQLQKYRRHF</sequence>
<dbReference type="NCBIfam" id="TIGR01640">
    <property type="entry name" value="F_box_assoc_1"/>
    <property type="match status" value="1"/>
</dbReference>
<dbReference type="EMBL" id="JBDFQZ010000006">
    <property type="protein sequence ID" value="KAK9714950.1"/>
    <property type="molecule type" value="Genomic_DNA"/>
</dbReference>
<dbReference type="Pfam" id="PF00646">
    <property type="entry name" value="F-box"/>
    <property type="match status" value="1"/>
</dbReference>
<dbReference type="InterPro" id="IPR001810">
    <property type="entry name" value="F-box_dom"/>
</dbReference>
<evidence type="ECO:0000259" key="1">
    <source>
        <dbReference type="SMART" id="SM00256"/>
    </source>
</evidence>
<reference evidence="2" key="1">
    <citation type="submission" date="2024-03" db="EMBL/GenBank/DDBJ databases">
        <title>WGS assembly of Saponaria officinalis var. Norfolk2.</title>
        <authorList>
            <person name="Jenkins J."/>
            <person name="Shu S."/>
            <person name="Grimwood J."/>
            <person name="Barry K."/>
            <person name="Goodstein D."/>
            <person name="Schmutz J."/>
            <person name="Leebens-Mack J."/>
            <person name="Osbourn A."/>
        </authorList>
    </citation>
    <scope>NUCLEOTIDE SEQUENCE [LARGE SCALE GENOMIC DNA]</scope>
    <source>
        <strain evidence="2">JIC</strain>
    </source>
</reference>
<dbReference type="PANTHER" id="PTHR31672">
    <property type="entry name" value="BNACNNG10540D PROTEIN"/>
    <property type="match status" value="1"/>
</dbReference>
<accession>A0AAW1KCM4</accession>
<dbReference type="InterPro" id="IPR050796">
    <property type="entry name" value="SCF_F-box_component"/>
</dbReference>
<evidence type="ECO:0000313" key="3">
    <source>
        <dbReference type="Proteomes" id="UP001443914"/>
    </source>
</evidence>
<dbReference type="Pfam" id="PF08268">
    <property type="entry name" value="FBA_3"/>
    <property type="match status" value="1"/>
</dbReference>
<name>A0AAW1KCM4_SAPOF</name>
<dbReference type="SMART" id="SM00256">
    <property type="entry name" value="FBOX"/>
    <property type="match status" value="1"/>
</dbReference>
<gene>
    <name evidence="2" type="ORF">RND81_06G132600</name>
</gene>
<dbReference type="Proteomes" id="UP001443914">
    <property type="component" value="Unassembled WGS sequence"/>
</dbReference>
<dbReference type="PANTHER" id="PTHR31672:SF13">
    <property type="entry name" value="F-BOX PROTEIN CPR30-LIKE"/>
    <property type="match status" value="1"/>
</dbReference>
<evidence type="ECO:0000313" key="2">
    <source>
        <dbReference type="EMBL" id="KAK9714950.1"/>
    </source>
</evidence>
<dbReference type="InterPro" id="IPR017451">
    <property type="entry name" value="F-box-assoc_interact_dom"/>
</dbReference>
<dbReference type="AlphaFoldDB" id="A0AAW1KCM4"/>
<feature type="domain" description="F-box" evidence="1">
    <location>
        <begin position="12"/>
        <end position="51"/>
    </location>
</feature>
<dbReference type="InterPro" id="IPR013187">
    <property type="entry name" value="F-box-assoc_dom_typ3"/>
</dbReference>
<proteinExistence type="predicted"/>
<organism evidence="2 3">
    <name type="scientific">Saponaria officinalis</name>
    <name type="common">Common soapwort</name>
    <name type="synonym">Lychnis saponaria</name>
    <dbReference type="NCBI Taxonomy" id="3572"/>
    <lineage>
        <taxon>Eukaryota</taxon>
        <taxon>Viridiplantae</taxon>
        <taxon>Streptophyta</taxon>
        <taxon>Embryophyta</taxon>
        <taxon>Tracheophyta</taxon>
        <taxon>Spermatophyta</taxon>
        <taxon>Magnoliopsida</taxon>
        <taxon>eudicotyledons</taxon>
        <taxon>Gunneridae</taxon>
        <taxon>Pentapetalae</taxon>
        <taxon>Caryophyllales</taxon>
        <taxon>Caryophyllaceae</taxon>
        <taxon>Caryophylleae</taxon>
        <taxon>Saponaria</taxon>
    </lineage>
</organism>